<protein>
    <recommendedName>
        <fullName evidence="2">DUF11 domain-containing protein</fullName>
    </recommendedName>
</protein>
<dbReference type="InterPro" id="IPR001434">
    <property type="entry name" value="OmcB-like_DUF11"/>
</dbReference>
<dbReference type="Pfam" id="PF01345">
    <property type="entry name" value="DUF11"/>
    <property type="match status" value="1"/>
</dbReference>
<evidence type="ECO:0000259" key="2">
    <source>
        <dbReference type="Pfam" id="PF01345"/>
    </source>
</evidence>
<feature type="domain" description="DUF11" evidence="2">
    <location>
        <begin position="37"/>
        <end position="149"/>
    </location>
</feature>
<feature type="chain" id="PRO_5017283426" description="DUF11 domain-containing protein" evidence="1">
    <location>
        <begin position="31"/>
        <end position="163"/>
    </location>
</feature>
<feature type="signal peptide" evidence="1">
    <location>
        <begin position="1"/>
        <end position="30"/>
    </location>
</feature>
<sequence length="163" mass="16174">MSRLRSLAPRLAPVLLLPLLALGPAGAAAAAETPGADLSVVLDASPKGLAINAVTFTAAVTNTGPSDVSSARVWFSYPAGFTAPSASGCTIDKANRTAVCALGAIPSGATATRKLTLHAGLLTMSGNLPVTAALVDLTPVDPEPGNNAAVHVCSAFTLLLVSC</sequence>
<dbReference type="OrthoDB" id="3666463at2"/>
<evidence type="ECO:0000256" key="1">
    <source>
        <dbReference type="SAM" id="SignalP"/>
    </source>
</evidence>
<dbReference type="RefSeq" id="WP_120721559.1">
    <property type="nucleotide sequence ID" value="NZ_CP032698.1"/>
</dbReference>
<keyword evidence="1" id="KW-0732">Signal</keyword>
<organism evidence="3 4">
    <name type="scientific">Streptomyces hundungensis</name>
    <dbReference type="NCBI Taxonomy" id="1077946"/>
    <lineage>
        <taxon>Bacteria</taxon>
        <taxon>Bacillati</taxon>
        <taxon>Actinomycetota</taxon>
        <taxon>Actinomycetes</taxon>
        <taxon>Kitasatosporales</taxon>
        <taxon>Streptomycetaceae</taxon>
        <taxon>Streptomyces</taxon>
    </lineage>
</organism>
<keyword evidence="4" id="KW-1185">Reference proteome</keyword>
<reference evidence="3 4" key="1">
    <citation type="submission" date="2018-10" db="EMBL/GenBank/DDBJ databases">
        <title>Relationship between Morphology and Antimicrobial Activity in Streptomyces.</title>
        <authorList>
            <person name="Kang H.J."/>
            <person name="Kim S.B."/>
        </authorList>
    </citation>
    <scope>NUCLEOTIDE SEQUENCE [LARGE SCALE GENOMIC DNA]</scope>
    <source>
        <strain evidence="3 4">BH38</strain>
    </source>
</reference>
<evidence type="ECO:0000313" key="3">
    <source>
        <dbReference type="EMBL" id="AYG80646.1"/>
    </source>
</evidence>
<proteinExistence type="predicted"/>
<dbReference type="EMBL" id="CP032698">
    <property type="protein sequence ID" value="AYG80646.1"/>
    <property type="molecule type" value="Genomic_DNA"/>
</dbReference>
<dbReference type="AlphaFoldDB" id="A0A387H9X5"/>
<gene>
    <name evidence="3" type="ORF">DWB77_02784</name>
</gene>
<evidence type="ECO:0000313" key="4">
    <source>
        <dbReference type="Proteomes" id="UP000271554"/>
    </source>
</evidence>
<dbReference type="Proteomes" id="UP000271554">
    <property type="component" value="Chromosome"/>
</dbReference>
<dbReference type="KEGG" id="shun:DWB77_02784"/>
<name>A0A387H9X5_9ACTN</name>
<accession>A0A387H9X5</accession>